<dbReference type="EMBL" id="OX597827">
    <property type="protein sequence ID" value="CAI9733221.1"/>
    <property type="molecule type" value="Genomic_DNA"/>
</dbReference>
<sequence>MKEKEISLLEVVRQQERKRDRDEKPKNWILFSHTRLFVVHKFYKGQEIIPLKYIINCNEMVLSSSYVKHNDHIHNYLTIV</sequence>
<dbReference type="Proteomes" id="UP001162480">
    <property type="component" value="Chromosome 14"/>
</dbReference>
<evidence type="ECO:0000313" key="1">
    <source>
        <dbReference type="EMBL" id="CAI9733221.1"/>
    </source>
</evidence>
<name>A0AA36FBR9_OCTVU</name>
<protein>
    <submittedName>
        <fullName evidence="1">Uncharacterized protein</fullName>
    </submittedName>
</protein>
<reference evidence="1" key="1">
    <citation type="submission" date="2023-08" db="EMBL/GenBank/DDBJ databases">
        <authorList>
            <person name="Alioto T."/>
            <person name="Alioto T."/>
            <person name="Gomez Garrido J."/>
        </authorList>
    </citation>
    <scope>NUCLEOTIDE SEQUENCE</scope>
</reference>
<keyword evidence="2" id="KW-1185">Reference proteome</keyword>
<dbReference type="AlphaFoldDB" id="A0AA36FBR9"/>
<evidence type="ECO:0000313" key="2">
    <source>
        <dbReference type="Proteomes" id="UP001162480"/>
    </source>
</evidence>
<gene>
    <name evidence="1" type="ORF">OCTVUL_1B001577</name>
</gene>
<accession>A0AA36FBR9</accession>
<proteinExistence type="predicted"/>
<organism evidence="1 2">
    <name type="scientific">Octopus vulgaris</name>
    <name type="common">Common octopus</name>
    <dbReference type="NCBI Taxonomy" id="6645"/>
    <lineage>
        <taxon>Eukaryota</taxon>
        <taxon>Metazoa</taxon>
        <taxon>Spiralia</taxon>
        <taxon>Lophotrochozoa</taxon>
        <taxon>Mollusca</taxon>
        <taxon>Cephalopoda</taxon>
        <taxon>Coleoidea</taxon>
        <taxon>Octopodiformes</taxon>
        <taxon>Octopoda</taxon>
        <taxon>Incirrata</taxon>
        <taxon>Octopodidae</taxon>
        <taxon>Octopus</taxon>
    </lineage>
</organism>